<dbReference type="EMBL" id="JAJISD010000001">
    <property type="protein sequence ID" value="MCC8427785.1"/>
    <property type="molecule type" value="Genomic_DNA"/>
</dbReference>
<comment type="catalytic activity">
    <reaction evidence="12">
        <text>5-amino-6-(5-phospho-D-ribitylamino)uracil + NADP(+) = 5-amino-6-(5-phospho-D-ribosylamino)uracil + NADPH + H(+)</text>
        <dbReference type="Rhea" id="RHEA:17845"/>
        <dbReference type="ChEBI" id="CHEBI:15378"/>
        <dbReference type="ChEBI" id="CHEBI:57783"/>
        <dbReference type="ChEBI" id="CHEBI:58349"/>
        <dbReference type="ChEBI" id="CHEBI:58421"/>
        <dbReference type="ChEBI" id="CHEBI:58453"/>
        <dbReference type="EC" id="1.1.1.193"/>
    </reaction>
</comment>
<evidence type="ECO:0000256" key="2">
    <source>
        <dbReference type="ARBA" id="ARBA00004882"/>
    </source>
</evidence>
<dbReference type="InterPro" id="IPR004794">
    <property type="entry name" value="Eubact_RibD"/>
</dbReference>
<comment type="catalytic activity">
    <reaction evidence="12">
        <text>2,5-diamino-6-hydroxy-4-(5-phosphoribosylamino)-pyrimidine + H2O + H(+) = 5-amino-6-(5-phospho-D-ribosylamino)uracil + NH4(+)</text>
        <dbReference type="Rhea" id="RHEA:21868"/>
        <dbReference type="ChEBI" id="CHEBI:15377"/>
        <dbReference type="ChEBI" id="CHEBI:15378"/>
        <dbReference type="ChEBI" id="CHEBI:28938"/>
        <dbReference type="ChEBI" id="CHEBI:58453"/>
        <dbReference type="ChEBI" id="CHEBI:58614"/>
        <dbReference type="EC" id="3.5.4.26"/>
    </reaction>
</comment>
<comment type="pathway">
    <text evidence="2 12">Cofactor biosynthesis; riboflavin biosynthesis; 5-amino-6-(D-ribitylamino)uracil from GTP: step 2/4.</text>
</comment>
<dbReference type="NCBIfam" id="TIGR00227">
    <property type="entry name" value="ribD_Cterm"/>
    <property type="match status" value="1"/>
</dbReference>
<keyword evidence="7 12" id="KW-0479">Metal-binding</keyword>
<evidence type="ECO:0000256" key="5">
    <source>
        <dbReference type="ARBA" id="ARBA00007417"/>
    </source>
</evidence>
<dbReference type="Proteomes" id="UP001198862">
    <property type="component" value="Unassembled WGS sequence"/>
</dbReference>
<evidence type="ECO:0000256" key="6">
    <source>
        <dbReference type="ARBA" id="ARBA00022619"/>
    </source>
</evidence>
<keyword evidence="6 12" id="KW-0686">Riboflavin biosynthesis</keyword>
<dbReference type="EC" id="3.5.4.26" evidence="12"/>
<dbReference type="InterPro" id="IPR011549">
    <property type="entry name" value="RibD_C"/>
</dbReference>
<dbReference type="PIRSF" id="PIRSF006769">
    <property type="entry name" value="RibD"/>
    <property type="match status" value="1"/>
</dbReference>
<gene>
    <name evidence="14" type="primary">ribD</name>
    <name evidence="14" type="ORF">LJ725_02335</name>
</gene>
<dbReference type="InterPro" id="IPR024072">
    <property type="entry name" value="DHFR-like_dom_sf"/>
</dbReference>
<evidence type="ECO:0000256" key="1">
    <source>
        <dbReference type="ARBA" id="ARBA00002151"/>
    </source>
</evidence>
<keyword evidence="11" id="KW-0511">Multifunctional enzyme</keyword>
<dbReference type="Pfam" id="PF01872">
    <property type="entry name" value="RibD_C"/>
    <property type="match status" value="1"/>
</dbReference>
<evidence type="ECO:0000256" key="3">
    <source>
        <dbReference type="ARBA" id="ARBA00004910"/>
    </source>
</evidence>
<dbReference type="InterPro" id="IPR016193">
    <property type="entry name" value="Cytidine_deaminase-like"/>
</dbReference>
<evidence type="ECO:0000256" key="10">
    <source>
        <dbReference type="ARBA" id="ARBA00023002"/>
    </source>
</evidence>
<evidence type="ECO:0000256" key="11">
    <source>
        <dbReference type="ARBA" id="ARBA00023268"/>
    </source>
</evidence>
<dbReference type="InterPro" id="IPR002125">
    <property type="entry name" value="CMP_dCMP_dom"/>
</dbReference>
<evidence type="ECO:0000313" key="14">
    <source>
        <dbReference type="EMBL" id="MCC8427785.1"/>
    </source>
</evidence>
<protein>
    <recommendedName>
        <fullName evidence="12">Riboflavin biosynthesis protein RibD</fullName>
    </recommendedName>
    <domain>
        <recommendedName>
            <fullName evidence="12">Diaminohydroxyphosphoribosylaminopyrimidine deaminase</fullName>
            <shortName evidence="12">DRAP deaminase</shortName>
            <ecNumber evidence="12">3.5.4.26</ecNumber>
        </recommendedName>
        <alternativeName>
            <fullName evidence="12">Riboflavin-specific deaminase</fullName>
        </alternativeName>
    </domain>
    <domain>
        <recommendedName>
            <fullName evidence="12">5-amino-6-(5-phosphoribosylamino)uracil reductase</fullName>
            <ecNumber evidence="12">1.1.1.193</ecNumber>
        </recommendedName>
        <alternativeName>
            <fullName evidence="12">HTP reductase</fullName>
        </alternativeName>
    </domain>
</protein>
<dbReference type="Gene3D" id="3.40.140.10">
    <property type="entry name" value="Cytidine Deaminase, domain 2"/>
    <property type="match status" value="1"/>
</dbReference>
<dbReference type="GO" id="GO:0008703">
    <property type="term" value="F:5-amino-6-(5-phosphoribosylamino)uracil reductase activity"/>
    <property type="evidence" value="ECO:0007669"/>
    <property type="project" value="UniProtKB-EC"/>
</dbReference>
<evidence type="ECO:0000313" key="15">
    <source>
        <dbReference type="Proteomes" id="UP001198862"/>
    </source>
</evidence>
<keyword evidence="12 14" id="KW-0378">Hydrolase</keyword>
<comment type="similarity">
    <text evidence="4 12">In the N-terminal section; belongs to the cytidine and deoxycytidylate deaminase family.</text>
</comment>
<accession>A0ABS8KNZ5</accession>
<name>A0ABS8KNZ5_9HYPH</name>
<dbReference type="PANTHER" id="PTHR38011:SF7">
    <property type="entry name" value="2,5-DIAMINO-6-RIBOSYLAMINO-4(3H)-PYRIMIDINONE 5'-PHOSPHATE REDUCTASE"/>
    <property type="match status" value="1"/>
</dbReference>
<dbReference type="GO" id="GO:0008835">
    <property type="term" value="F:diaminohydroxyphosphoribosylaminopyrimidine deaminase activity"/>
    <property type="evidence" value="ECO:0007669"/>
    <property type="project" value="UniProtKB-EC"/>
</dbReference>
<dbReference type="PROSITE" id="PS51747">
    <property type="entry name" value="CYT_DCMP_DEAMINASES_2"/>
    <property type="match status" value="1"/>
</dbReference>
<dbReference type="NCBIfam" id="TIGR00326">
    <property type="entry name" value="eubact_ribD"/>
    <property type="match status" value="1"/>
</dbReference>
<evidence type="ECO:0000259" key="13">
    <source>
        <dbReference type="PROSITE" id="PS51747"/>
    </source>
</evidence>
<comment type="caution">
    <text evidence="14">The sequence shown here is derived from an EMBL/GenBank/DDBJ whole genome shotgun (WGS) entry which is preliminary data.</text>
</comment>
<sequence length="363" mass="37700">MMRAALALARRSLGRTWPNPAVGCVIVHDGLVIARGRTRDGGRPHAEADAIAEAAKAGLSLRGATAYVTLEPCAHHGRTPPCADALVNAGVARVVSALEDPDPRVKGQGHARLKAAGITVEVGDGAADAAEINAGFLRRVREGRPLFHLKMAGSLDGRIATASGESRWITGAAARQDGHRLRAIHDAILIGAATAAADDPDLTCRLPGLAAYSPVRVVLDSQARLSPASKLATSARGTPVWLVCTPGAPAERRERLAALGVEILEVAGRPDGRIDVSAAAQVLGGRGLTRVLIEGGGQVAASFLKAGLVDRISSYRAGVILGGDSRSAVGGLEFARLGSAPRFRLVSARQLQGDTLETWQRED</sequence>
<comment type="function">
    <text evidence="1 12">Converts 2,5-diamino-6-(ribosylamino)-4(3h)-pyrimidinone 5'-phosphate into 5-amino-6-(ribosylamino)-2,4(1h,3h)-pyrimidinedione 5'-phosphate.</text>
</comment>
<dbReference type="PANTHER" id="PTHR38011">
    <property type="entry name" value="DIHYDROFOLATE REDUCTASE FAMILY PROTEIN (AFU_ORTHOLOGUE AFUA_8G06820)"/>
    <property type="match status" value="1"/>
</dbReference>
<proteinExistence type="inferred from homology"/>
<dbReference type="Pfam" id="PF00383">
    <property type="entry name" value="dCMP_cyt_deam_1"/>
    <property type="match status" value="1"/>
</dbReference>
<dbReference type="InterPro" id="IPR016192">
    <property type="entry name" value="APOBEC/CMP_deaminase_Zn-bd"/>
</dbReference>
<dbReference type="InterPro" id="IPR050765">
    <property type="entry name" value="Riboflavin_Biosynth_HTPR"/>
</dbReference>
<dbReference type="EC" id="1.1.1.193" evidence="12"/>
<organism evidence="14 15">
    <name type="scientific">Reyranella aquatilis</name>
    <dbReference type="NCBI Taxonomy" id="2035356"/>
    <lineage>
        <taxon>Bacteria</taxon>
        <taxon>Pseudomonadati</taxon>
        <taxon>Pseudomonadota</taxon>
        <taxon>Alphaproteobacteria</taxon>
        <taxon>Hyphomicrobiales</taxon>
        <taxon>Reyranellaceae</taxon>
        <taxon>Reyranella</taxon>
    </lineage>
</organism>
<keyword evidence="9 12" id="KW-0521">NADP</keyword>
<evidence type="ECO:0000256" key="9">
    <source>
        <dbReference type="ARBA" id="ARBA00022857"/>
    </source>
</evidence>
<dbReference type="RefSeq" id="WP_230549003.1">
    <property type="nucleotide sequence ID" value="NZ_JAJISD010000001.1"/>
</dbReference>
<dbReference type="SUPFAM" id="SSF53927">
    <property type="entry name" value="Cytidine deaminase-like"/>
    <property type="match status" value="1"/>
</dbReference>
<comment type="pathway">
    <text evidence="3 12">Cofactor biosynthesis; riboflavin biosynthesis; 5-amino-6-(D-ribitylamino)uracil from GTP: step 3/4.</text>
</comment>
<dbReference type="Gene3D" id="3.40.430.10">
    <property type="entry name" value="Dihydrofolate Reductase, subunit A"/>
    <property type="match status" value="1"/>
</dbReference>
<evidence type="ECO:0000256" key="12">
    <source>
        <dbReference type="PIRNR" id="PIRNR006769"/>
    </source>
</evidence>
<evidence type="ECO:0000256" key="4">
    <source>
        <dbReference type="ARBA" id="ARBA00005259"/>
    </source>
</evidence>
<dbReference type="CDD" id="cd01284">
    <property type="entry name" value="Riboflavin_deaminase-reductase"/>
    <property type="match status" value="1"/>
</dbReference>
<dbReference type="PROSITE" id="PS00903">
    <property type="entry name" value="CYT_DCMP_DEAMINASES_1"/>
    <property type="match status" value="1"/>
</dbReference>
<keyword evidence="15" id="KW-1185">Reference proteome</keyword>
<dbReference type="SUPFAM" id="SSF53597">
    <property type="entry name" value="Dihydrofolate reductase-like"/>
    <property type="match status" value="1"/>
</dbReference>
<feature type="domain" description="CMP/dCMP-type deaminase" evidence="13">
    <location>
        <begin position="1"/>
        <end position="121"/>
    </location>
</feature>
<dbReference type="InterPro" id="IPR002734">
    <property type="entry name" value="RibDG_C"/>
</dbReference>
<evidence type="ECO:0000256" key="8">
    <source>
        <dbReference type="ARBA" id="ARBA00022833"/>
    </source>
</evidence>
<reference evidence="14 15" key="1">
    <citation type="submission" date="2021-11" db="EMBL/GenBank/DDBJ databases">
        <authorList>
            <person name="Lee D.-H."/>
            <person name="Kim S.-B."/>
        </authorList>
    </citation>
    <scope>NUCLEOTIDE SEQUENCE [LARGE SCALE GENOMIC DNA]</scope>
    <source>
        <strain evidence="14 15">KCTC 52223</strain>
    </source>
</reference>
<evidence type="ECO:0000256" key="7">
    <source>
        <dbReference type="ARBA" id="ARBA00022723"/>
    </source>
</evidence>
<comment type="cofactor">
    <cofactor evidence="12">
        <name>Zn(2+)</name>
        <dbReference type="ChEBI" id="CHEBI:29105"/>
    </cofactor>
    <text evidence="12">Binds 1 zinc ion.</text>
</comment>
<keyword evidence="10 12" id="KW-0560">Oxidoreductase</keyword>
<comment type="similarity">
    <text evidence="5 12">In the C-terminal section; belongs to the HTP reductase family.</text>
</comment>
<keyword evidence="8 12" id="KW-0862">Zinc</keyword>